<dbReference type="NCBIfam" id="TIGR02116">
    <property type="entry name" value="toxin_Txe_YoeB"/>
    <property type="match status" value="1"/>
</dbReference>
<evidence type="ECO:0000256" key="6">
    <source>
        <dbReference type="ARBA" id="ARBA00030388"/>
    </source>
</evidence>
<reference evidence="8" key="1">
    <citation type="submission" date="2016-10" db="EMBL/GenBank/DDBJ databases">
        <authorList>
            <person name="Varghese N."/>
            <person name="Submissions S."/>
        </authorList>
    </citation>
    <scope>NUCLEOTIDE SEQUENCE [LARGE SCALE GENOMIC DNA]</scope>
    <source>
        <strain evidence="8">DSM 15718</strain>
    </source>
</reference>
<evidence type="ECO:0000313" key="7">
    <source>
        <dbReference type="EMBL" id="SDY05983.1"/>
    </source>
</evidence>
<dbReference type="EMBL" id="FNMV01000027">
    <property type="protein sequence ID" value="SDY05983.1"/>
    <property type="molecule type" value="Genomic_DNA"/>
</dbReference>
<dbReference type="GO" id="GO:0016787">
    <property type="term" value="F:hydrolase activity"/>
    <property type="evidence" value="ECO:0007669"/>
    <property type="project" value="UniProtKB-KW"/>
</dbReference>
<dbReference type="Proteomes" id="UP000198569">
    <property type="component" value="Unassembled WGS sequence"/>
</dbReference>
<protein>
    <recommendedName>
        <fullName evidence="6">Putative mRNA interferase YoeB</fullName>
    </recommendedName>
</protein>
<keyword evidence="2" id="KW-1277">Toxin-antitoxin system</keyword>
<dbReference type="PANTHER" id="PTHR38039">
    <property type="entry name" value="TOXIN YOEB"/>
    <property type="match status" value="1"/>
</dbReference>
<keyword evidence="8" id="KW-1185">Reference proteome</keyword>
<comment type="similarity">
    <text evidence="1">Belongs to the YoeB family.</text>
</comment>
<keyword evidence="4" id="KW-0255">Endonuclease</keyword>
<evidence type="ECO:0000256" key="3">
    <source>
        <dbReference type="ARBA" id="ARBA00022722"/>
    </source>
</evidence>
<evidence type="ECO:0000256" key="1">
    <source>
        <dbReference type="ARBA" id="ARBA00008172"/>
    </source>
</evidence>
<dbReference type="GO" id="GO:0045892">
    <property type="term" value="P:negative regulation of DNA-templated transcription"/>
    <property type="evidence" value="ECO:0007669"/>
    <property type="project" value="TreeGrafter"/>
</dbReference>
<dbReference type="AlphaFoldDB" id="A0A1H3GRN7"/>
<dbReference type="PANTHER" id="PTHR38039:SF1">
    <property type="entry name" value="TOXIN YOEB"/>
    <property type="match status" value="1"/>
</dbReference>
<dbReference type="GO" id="GO:0004519">
    <property type="term" value="F:endonuclease activity"/>
    <property type="evidence" value="ECO:0007669"/>
    <property type="project" value="UniProtKB-KW"/>
</dbReference>
<organism evidence="7 8">
    <name type="scientific">Flavobacterium degerlachei</name>
    <dbReference type="NCBI Taxonomy" id="229203"/>
    <lineage>
        <taxon>Bacteria</taxon>
        <taxon>Pseudomonadati</taxon>
        <taxon>Bacteroidota</taxon>
        <taxon>Flavobacteriia</taxon>
        <taxon>Flavobacteriales</taxon>
        <taxon>Flavobacteriaceae</taxon>
        <taxon>Flavobacterium</taxon>
    </lineage>
</organism>
<name>A0A1H3GRN7_9FLAO</name>
<evidence type="ECO:0000256" key="2">
    <source>
        <dbReference type="ARBA" id="ARBA00022649"/>
    </source>
</evidence>
<dbReference type="STRING" id="229203.SAMN05444338_1272"/>
<proteinExistence type="inferred from homology"/>
<keyword evidence="3" id="KW-0540">Nuclease</keyword>
<dbReference type="InterPro" id="IPR035093">
    <property type="entry name" value="RelE/ParE_toxin_dom_sf"/>
</dbReference>
<dbReference type="Pfam" id="PF06769">
    <property type="entry name" value="YoeB_toxin"/>
    <property type="match status" value="1"/>
</dbReference>
<dbReference type="Gene3D" id="3.30.2310.20">
    <property type="entry name" value="RelE-like"/>
    <property type="match status" value="1"/>
</dbReference>
<gene>
    <name evidence="7" type="ORF">SAMN05444338_1272</name>
</gene>
<evidence type="ECO:0000313" key="8">
    <source>
        <dbReference type="Proteomes" id="UP000198569"/>
    </source>
</evidence>
<dbReference type="RefSeq" id="WP_091435322.1">
    <property type="nucleotide sequence ID" value="NZ_FNMV01000027.1"/>
</dbReference>
<keyword evidence="5" id="KW-0378">Hydrolase</keyword>
<evidence type="ECO:0000256" key="4">
    <source>
        <dbReference type="ARBA" id="ARBA00022759"/>
    </source>
</evidence>
<evidence type="ECO:0000256" key="5">
    <source>
        <dbReference type="ARBA" id="ARBA00022801"/>
    </source>
</evidence>
<sequence>MIYKINFTDEALRDIERLKKSGDKRVLKKLASFFIELQEHPRTGTGQVEQLKHYNEEILSRRINKEHRLVYKVQDEIITVLVLTAFGHYLK</sequence>
<accession>A0A1H3GRN7</accession>
<dbReference type="OrthoDB" id="9801102at2"/>
<dbReference type="InterPro" id="IPR009614">
    <property type="entry name" value="YoeB_toxin"/>
</dbReference>
<dbReference type="SUPFAM" id="SSF143011">
    <property type="entry name" value="RelE-like"/>
    <property type="match status" value="1"/>
</dbReference>
<dbReference type="GO" id="GO:0006401">
    <property type="term" value="P:RNA catabolic process"/>
    <property type="evidence" value="ECO:0007669"/>
    <property type="project" value="InterPro"/>
</dbReference>